<evidence type="ECO:0000313" key="10">
    <source>
        <dbReference type="EMBL" id="TKK86110.1"/>
    </source>
</evidence>
<evidence type="ECO:0000259" key="9">
    <source>
        <dbReference type="PROSITE" id="PS52029"/>
    </source>
</evidence>
<evidence type="ECO:0000313" key="11">
    <source>
        <dbReference type="Proteomes" id="UP000308705"/>
    </source>
</evidence>
<feature type="active site" description="Nucleophile" evidence="6">
    <location>
        <position position="206"/>
    </location>
</feature>
<keyword evidence="3 6" id="KW-0133">Cell shape</keyword>
<dbReference type="OrthoDB" id="9810670at2"/>
<evidence type="ECO:0000256" key="2">
    <source>
        <dbReference type="ARBA" id="ARBA00022679"/>
    </source>
</evidence>
<evidence type="ECO:0000256" key="5">
    <source>
        <dbReference type="ARBA" id="ARBA00023316"/>
    </source>
</evidence>
<dbReference type="GO" id="GO:0005576">
    <property type="term" value="C:extracellular region"/>
    <property type="evidence" value="ECO:0007669"/>
    <property type="project" value="TreeGrafter"/>
</dbReference>
<dbReference type="PROSITE" id="PS52029">
    <property type="entry name" value="LD_TPASE"/>
    <property type="match status" value="1"/>
</dbReference>
<keyword evidence="8" id="KW-0732">Signal</keyword>
<dbReference type="Gene3D" id="2.40.440.10">
    <property type="entry name" value="L,D-transpeptidase catalytic domain-like"/>
    <property type="match status" value="1"/>
</dbReference>
<keyword evidence="4 6" id="KW-0573">Peptidoglycan synthesis</keyword>
<reference evidence="10 11" key="1">
    <citation type="submission" date="2019-04" db="EMBL/GenBank/DDBJ databases">
        <title>Herbidospora sp. NEAU-GS14.nov., a novel actinomycete isolated from soil.</title>
        <authorList>
            <person name="Han L."/>
        </authorList>
    </citation>
    <scope>NUCLEOTIDE SEQUENCE [LARGE SCALE GENOMIC DNA]</scope>
    <source>
        <strain evidence="10 11">NEAU-GS14</strain>
    </source>
</reference>
<dbReference type="EMBL" id="SZQA01000023">
    <property type="protein sequence ID" value="TKK86110.1"/>
    <property type="molecule type" value="Genomic_DNA"/>
</dbReference>
<dbReference type="InterPro" id="IPR050979">
    <property type="entry name" value="LD-transpeptidase"/>
</dbReference>
<feature type="region of interest" description="Disordered" evidence="7">
    <location>
        <begin position="28"/>
        <end position="48"/>
    </location>
</feature>
<dbReference type="AlphaFoldDB" id="A0A4U3MBS6"/>
<dbReference type="InterPro" id="IPR036365">
    <property type="entry name" value="PGBD-like_sf"/>
</dbReference>
<name>A0A4U3MBS6_9ACTN</name>
<proteinExistence type="predicted"/>
<gene>
    <name evidence="10" type="ORF">FDA94_23125</name>
</gene>
<dbReference type="InterPro" id="IPR005490">
    <property type="entry name" value="LD_TPept_cat_dom"/>
</dbReference>
<evidence type="ECO:0000256" key="3">
    <source>
        <dbReference type="ARBA" id="ARBA00022960"/>
    </source>
</evidence>
<protein>
    <submittedName>
        <fullName evidence="10">Murein L,D-transpeptidase</fullName>
    </submittedName>
</protein>
<dbReference type="GO" id="GO:0016740">
    <property type="term" value="F:transferase activity"/>
    <property type="evidence" value="ECO:0007669"/>
    <property type="project" value="UniProtKB-KW"/>
</dbReference>
<evidence type="ECO:0000256" key="4">
    <source>
        <dbReference type="ARBA" id="ARBA00022984"/>
    </source>
</evidence>
<evidence type="ECO:0000256" key="7">
    <source>
        <dbReference type="SAM" id="MobiDB-lite"/>
    </source>
</evidence>
<dbReference type="InterPro" id="IPR002477">
    <property type="entry name" value="Peptidoglycan-bd-like"/>
</dbReference>
<organism evidence="10 11">
    <name type="scientific">Herbidospora galbida</name>
    <dbReference type="NCBI Taxonomy" id="2575442"/>
    <lineage>
        <taxon>Bacteria</taxon>
        <taxon>Bacillati</taxon>
        <taxon>Actinomycetota</taxon>
        <taxon>Actinomycetes</taxon>
        <taxon>Streptosporangiales</taxon>
        <taxon>Streptosporangiaceae</taxon>
        <taxon>Herbidospora</taxon>
    </lineage>
</organism>
<dbReference type="PANTHER" id="PTHR30582:SF2">
    <property type="entry name" value="L,D-TRANSPEPTIDASE YCIB-RELATED"/>
    <property type="match status" value="1"/>
</dbReference>
<dbReference type="GO" id="GO:0071555">
    <property type="term" value="P:cell wall organization"/>
    <property type="evidence" value="ECO:0007669"/>
    <property type="project" value="UniProtKB-UniRule"/>
</dbReference>
<dbReference type="CDD" id="cd16913">
    <property type="entry name" value="YkuD_like"/>
    <property type="match status" value="1"/>
</dbReference>
<dbReference type="Pfam" id="PF01471">
    <property type="entry name" value="PG_binding_1"/>
    <property type="match status" value="1"/>
</dbReference>
<dbReference type="Pfam" id="PF03734">
    <property type="entry name" value="YkuD"/>
    <property type="match status" value="1"/>
</dbReference>
<dbReference type="PANTHER" id="PTHR30582">
    <property type="entry name" value="L,D-TRANSPEPTIDASE"/>
    <property type="match status" value="1"/>
</dbReference>
<feature type="signal peptide" evidence="8">
    <location>
        <begin position="1"/>
        <end position="22"/>
    </location>
</feature>
<feature type="chain" id="PRO_5039721155" evidence="8">
    <location>
        <begin position="23"/>
        <end position="232"/>
    </location>
</feature>
<feature type="active site" description="Proton donor/acceptor" evidence="6">
    <location>
        <position position="192"/>
    </location>
</feature>
<comment type="pathway">
    <text evidence="1 6">Cell wall biogenesis; peptidoglycan biosynthesis.</text>
</comment>
<feature type="domain" description="L,D-TPase catalytic" evidence="9">
    <location>
        <begin position="116"/>
        <end position="232"/>
    </location>
</feature>
<keyword evidence="5 6" id="KW-0961">Cell wall biogenesis/degradation</keyword>
<dbReference type="GO" id="GO:0008360">
    <property type="term" value="P:regulation of cell shape"/>
    <property type="evidence" value="ECO:0007669"/>
    <property type="project" value="UniProtKB-UniRule"/>
</dbReference>
<dbReference type="InterPro" id="IPR036366">
    <property type="entry name" value="PGBDSf"/>
</dbReference>
<evidence type="ECO:0000256" key="1">
    <source>
        <dbReference type="ARBA" id="ARBA00004752"/>
    </source>
</evidence>
<keyword evidence="11" id="KW-1185">Reference proteome</keyword>
<keyword evidence="2" id="KW-0808">Transferase</keyword>
<dbReference type="InterPro" id="IPR038063">
    <property type="entry name" value="Transpep_catalytic_dom"/>
</dbReference>
<dbReference type="GO" id="GO:0071972">
    <property type="term" value="F:peptidoglycan L,D-transpeptidase activity"/>
    <property type="evidence" value="ECO:0007669"/>
    <property type="project" value="TreeGrafter"/>
</dbReference>
<accession>A0A4U3MBS6</accession>
<dbReference type="SUPFAM" id="SSF47090">
    <property type="entry name" value="PGBD-like"/>
    <property type="match status" value="1"/>
</dbReference>
<evidence type="ECO:0000256" key="8">
    <source>
        <dbReference type="SAM" id="SignalP"/>
    </source>
</evidence>
<dbReference type="Proteomes" id="UP000308705">
    <property type="component" value="Unassembled WGS sequence"/>
</dbReference>
<dbReference type="Gene3D" id="1.10.101.10">
    <property type="entry name" value="PGBD-like superfamily/PGBD"/>
    <property type="match status" value="1"/>
</dbReference>
<dbReference type="SUPFAM" id="SSF141523">
    <property type="entry name" value="L,D-transpeptidase catalytic domain-like"/>
    <property type="match status" value="1"/>
</dbReference>
<sequence>MSRSKCLVVLVGAAVGVAPAVAAHADRGPYKVTQRHQTDVPKPGTTSAANRRLQKDLSALGYFTGPWNGYYGPDLAQAMFAVQKVNGLKTTARWSEEVDRKIRRGWVPVARSTSGNLVEVDLRRQLMMVVRGGKVVKVFNTSSGNGKPYGGGKIATTPRGVFTVQRQVDKMEKSPLGLLYRPKYFHGGYAIHGSGYVPPKPASHGCVRVSYEAMNWLWKTGSLPIGGKVWIY</sequence>
<evidence type="ECO:0000256" key="6">
    <source>
        <dbReference type="PROSITE-ProRule" id="PRU01373"/>
    </source>
</evidence>
<dbReference type="UniPathway" id="UPA00219"/>
<comment type="caution">
    <text evidence="10">The sequence shown here is derived from an EMBL/GenBank/DDBJ whole genome shotgun (WGS) entry which is preliminary data.</text>
</comment>
<dbReference type="GO" id="GO:0018104">
    <property type="term" value="P:peptidoglycan-protein cross-linking"/>
    <property type="evidence" value="ECO:0007669"/>
    <property type="project" value="TreeGrafter"/>
</dbReference>